<organism evidence="2 3">
    <name type="scientific">Mycolicibacterium parafortuitum</name>
    <name type="common">Mycobacterium parafortuitum</name>
    <dbReference type="NCBI Taxonomy" id="39692"/>
    <lineage>
        <taxon>Bacteria</taxon>
        <taxon>Bacillati</taxon>
        <taxon>Actinomycetota</taxon>
        <taxon>Actinomycetes</taxon>
        <taxon>Mycobacteriales</taxon>
        <taxon>Mycobacteriaceae</taxon>
        <taxon>Mycolicibacterium</taxon>
    </lineage>
</organism>
<keyword evidence="1" id="KW-1133">Transmembrane helix</keyword>
<dbReference type="EMBL" id="UEGS01000001">
    <property type="protein sequence ID" value="SRX83919.1"/>
    <property type="molecule type" value="Genomic_DNA"/>
</dbReference>
<name>A0A375YSB9_MYCPF</name>
<keyword evidence="1" id="KW-0812">Transmembrane</keyword>
<accession>A0A375YSB9</accession>
<protein>
    <submittedName>
        <fullName evidence="2">Uncharacterized protein</fullName>
    </submittedName>
</protein>
<evidence type="ECO:0000256" key="1">
    <source>
        <dbReference type="SAM" id="Phobius"/>
    </source>
</evidence>
<evidence type="ECO:0000313" key="3">
    <source>
        <dbReference type="Proteomes" id="UP000252008"/>
    </source>
</evidence>
<proteinExistence type="predicted"/>
<evidence type="ECO:0000313" key="2">
    <source>
        <dbReference type="EMBL" id="SRX83919.1"/>
    </source>
</evidence>
<keyword evidence="1" id="KW-0472">Membrane</keyword>
<dbReference type="Proteomes" id="UP000252008">
    <property type="component" value="Unassembled WGS sequence"/>
</dbReference>
<sequence length="35" mass="4304">MMGWIWEILRYVAAWGGTGLIIWFWYWMFSNIGTF</sequence>
<dbReference type="AlphaFoldDB" id="A0A375YSB9"/>
<gene>
    <name evidence="2" type="ORF">MPP7335_05704</name>
</gene>
<keyword evidence="3" id="KW-1185">Reference proteome</keyword>
<feature type="transmembrane region" description="Helical" evidence="1">
    <location>
        <begin position="12"/>
        <end position="29"/>
    </location>
</feature>
<reference evidence="2 3" key="1">
    <citation type="submission" date="2018-05" db="EMBL/GenBank/DDBJ databases">
        <authorList>
            <consortium name="IHU Genomes"/>
        </authorList>
    </citation>
    <scope>NUCLEOTIDE SEQUENCE [LARGE SCALE GENOMIC DNA]</scope>
    <source>
        <strain evidence="2 3">P7335</strain>
    </source>
</reference>